<keyword evidence="1" id="KW-1133">Transmembrane helix</keyword>
<organism evidence="3 4">
    <name type="scientific">Flavobacterium nackdongense</name>
    <dbReference type="NCBI Taxonomy" id="2547394"/>
    <lineage>
        <taxon>Bacteria</taxon>
        <taxon>Pseudomonadati</taxon>
        <taxon>Bacteroidota</taxon>
        <taxon>Flavobacteriia</taxon>
        <taxon>Flavobacteriales</taxon>
        <taxon>Flavobacteriaceae</taxon>
        <taxon>Flavobacterium</taxon>
    </lineage>
</organism>
<evidence type="ECO:0000313" key="4">
    <source>
        <dbReference type="Proteomes" id="UP000291124"/>
    </source>
</evidence>
<dbReference type="KEGG" id="fnk:E1750_06730"/>
<feature type="transmembrane region" description="Helical" evidence="1">
    <location>
        <begin position="35"/>
        <end position="52"/>
    </location>
</feature>
<sequence length="79" mass="8764">MTNVDIIGFIGVAILLFAYFLNLNNKLDKDNLSYLMMNFIGAGLACLASVLMHYMPFIILEGSWTIVSGIGILKHIRAK</sequence>
<keyword evidence="4" id="KW-1185">Reference proteome</keyword>
<dbReference type="RefSeq" id="WP_133276037.1">
    <property type="nucleotide sequence ID" value="NZ_CP037933.1"/>
</dbReference>
<proteinExistence type="predicted"/>
<evidence type="ECO:0000259" key="2">
    <source>
        <dbReference type="Pfam" id="PF26604"/>
    </source>
</evidence>
<name>A0A4P6YDQ1_9FLAO</name>
<evidence type="ECO:0000256" key="1">
    <source>
        <dbReference type="SAM" id="Phobius"/>
    </source>
</evidence>
<gene>
    <name evidence="3" type="ORF">E1750_06730</name>
</gene>
<feature type="domain" description="CBU-0592-like" evidence="2">
    <location>
        <begin position="4"/>
        <end position="78"/>
    </location>
</feature>
<feature type="transmembrane region" description="Helical" evidence="1">
    <location>
        <begin position="6"/>
        <end position="23"/>
    </location>
</feature>
<keyword evidence="1" id="KW-0812">Transmembrane</keyword>
<dbReference type="Pfam" id="PF26604">
    <property type="entry name" value="CBU_0592"/>
    <property type="match status" value="1"/>
</dbReference>
<dbReference type="InterPro" id="IPR058058">
    <property type="entry name" value="CBU_0592-like"/>
</dbReference>
<protein>
    <recommendedName>
        <fullName evidence="2">CBU-0592-like domain-containing protein</fullName>
    </recommendedName>
</protein>
<dbReference type="Proteomes" id="UP000291124">
    <property type="component" value="Chromosome"/>
</dbReference>
<dbReference type="EMBL" id="CP037933">
    <property type="protein sequence ID" value="QBN18513.1"/>
    <property type="molecule type" value="Genomic_DNA"/>
</dbReference>
<accession>A0A4P6YDQ1</accession>
<reference evidence="4" key="1">
    <citation type="submission" date="2019-03" db="EMBL/GenBank/DDBJ databases">
        <title>Flavobacterium sp.</title>
        <authorList>
            <person name="Kim H."/>
        </authorList>
    </citation>
    <scope>NUCLEOTIDE SEQUENCE [LARGE SCALE GENOMIC DNA]</scope>
    <source>
        <strain evidence="4">GS13</strain>
    </source>
</reference>
<evidence type="ECO:0000313" key="3">
    <source>
        <dbReference type="EMBL" id="QBN18513.1"/>
    </source>
</evidence>
<keyword evidence="1" id="KW-0472">Membrane</keyword>
<dbReference type="OrthoDB" id="798534at2"/>
<dbReference type="AlphaFoldDB" id="A0A4P6YDQ1"/>
<dbReference type="NCBIfam" id="NF047864">
    <property type="entry name" value="CBU_0592_membra"/>
    <property type="match status" value="1"/>
</dbReference>